<keyword evidence="2" id="KW-1185">Reference proteome</keyword>
<evidence type="ECO:0000313" key="2">
    <source>
        <dbReference type="Proteomes" id="UP000807025"/>
    </source>
</evidence>
<dbReference type="EMBL" id="MU154622">
    <property type="protein sequence ID" value="KAF9491310.1"/>
    <property type="molecule type" value="Genomic_DNA"/>
</dbReference>
<dbReference type="AlphaFoldDB" id="A0A9P5ZRD3"/>
<gene>
    <name evidence="1" type="ORF">BDN71DRAFT_1453014</name>
</gene>
<dbReference type="Proteomes" id="UP000807025">
    <property type="component" value="Unassembled WGS sequence"/>
</dbReference>
<sequence length="64" mass="7086">MTQCTFRILGIPVGGGPLEASHQDVPLLVPHQHCMHHTLFLVHLYLCFAFILEQIGFQGTTGTL</sequence>
<reference evidence="1" key="1">
    <citation type="submission" date="2020-11" db="EMBL/GenBank/DDBJ databases">
        <authorList>
            <consortium name="DOE Joint Genome Institute"/>
            <person name="Ahrendt S."/>
            <person name="Riley R."/>
            <person name="Andreopoulos W."/>
            <person name="Labutti K."/>
            <person name="Pangilinan J."/>
            <person name="Ruiz-Duenas F.J."/>
            <person name="Barrasa J.M."/>
            <person name="Sanchez-Garcia M."/>
            <person name="Camarero S."/>
            <person name="Miyauchi S."/>
            <person name="Serrano A."/>
            <person name="Linde D."/>
            <person name="Babiker R."/>
            <person name="Drula E."/>
            <person name="Ayuso-Fernandez I."/>
            <person name="Pacheco R."/>
            <person name="Padilla G."/>
            <person name="Ferreira P."/>
            <person name="Barriuso J."/>
            <person name="Kellner H."/>
            <person name="Castanera R."/>
            <person name="Alfaro M."/>
            <person name="Ramirez L."/>
            <person name="Pisabarro A.G."/>
            <person name="Kuo A."/>
            <person name="Tritt A."/>
            <person name="Lipzen A."/>
            <person name="He G."/>
            <person name="Yan M."/>
            <person name="Ng V."/>
            <person name="Cullen D."/>
            <person name="Martin F."/>
            <person name="Rosso M.-N."/>
            <person name="Henrissat B."/>
            <person name="Hibbett D."/>
            <person name="Martinez A.T."/>
            <person name="Grigoriev I.V."/>
        </authorList>
    </citation>
    <scope>NUCLEOTIDE SEQUENCE</scope>
    <source>
        <strain evidence="1">ATCC 90797</strain>
    </source>
</reference>
<proteinExistence type="predicted"/>
<organism evidence="1 2">
    <name type="scientific">Pleurotus eryngii</name>
    <name type="common">Boletus of the steppes</name>
    <dbReference type="NCBI Taxonomy" id="5323"/>
    <lineage>
        <taxon>Eukaryota</taxon>
        <taxon>Fungi</taxon>
        <taxon>Dikarya</taxon>
        <taxon>Basidiomycota</taxon>
        <taxon>Agaricomycotina</taxon>
        <taxon>Agaricomycetes</taxon>
        <taxon>Agaricomycetidae</taxon>
        <taxon>Agaricales</taxon>
        <taxon>Pleurotineae</taxon>
        <taxon>Pleurotaceae</taxon>
        <taxon>Pleurotus</taxon>
    </lineage>
</organism>
<name>A0A9P5ZRD3_PLEER</name>
<protein>
    <submittedName>
        <fullName evidence="1">Uncharacterized protein</fullName>
    </submittedName>
</protein>
<accession>A0A9P5ZRD3</accession>
<evidence type="ECO:0000313" key="1">
    <source>
        <dbReference type="EMBL" id="KAF9491310.1"/>
    </source>
</evidence>
<comment type="caution">
    <text evidence="1">The sequence shown here is derived from an EMBL/GenBank/DDBJ whole genome shotgun (WGS) entry which is preliminary data.</text>
</comment>